<keyword evidence="2" id="KW-1185">Reference proteome</keyword>
<dbReference type="Proteomes" id="UP000507470">
    <property type="component" value="Unassembled WGS sequence"/>
</dbReference>
<evidence type="ECO:0000313" key="2">
    <source>
        <dbReference type="Proteomes" id="UP000507470"/>
    </source>
</evidence>
<sequence length="166" mass="19300">MSNLTVNKPDLESDKIHFHSIDSEISFQRIKDLPKKSKYYGAHKRLSWICERDVQKFAKDTKLVTLELERSQTFYKQKLKDLKETRKNLTSAVKKDKDIRCKSCSDIEEENEVKTSSEIITEDDKLDATDGLKPPPQVMGRRFTMPNLSKLPFENNTVKLKAHIDI</sequence>
<organism evidence="1 2">
    <name type="scientific">Mytilus coruscus</name>
    <name type="common">Sea mussel</name>
    <dbReference type="NCBI Taxonomy" id="42192"/>
    <lineage>
        <taxon>Eukaryota</taxon>
        <taxon>Metazoa</taxon>
        <taxon>Spiralia</taxon>
        <taxon>Lophotrochozoa</taxon>
        <taxon>Mollusca</taxon>
        <taxon>Bivalvia</taxon>
        <taxon>Autobranchia</taxon>
        <taxon>Pteriomorphia</taxon>
        <taxon>Mytilida</taxon>
        <taxon>Mytiloidea</taxon>
        <taxon>Mytilidae</taxon>
        <taxon>Mytilinae</taxon>
        <taxon>Mytilus</taxon>
    </lineage>
</organism>
<reference evidence="1 2" key="1">
    <citation type="submission" date="2020-06" db="EMBL/GenBank/DDBJ databases">
        <authorList>
            <person name="Li R."/>
            <person name="Bekaert M."/>
        </authorList>
    </citation>
    <scope>NUCLEOTIDE SEQUENCE [LARGE SCALE GENOMIC DNA]</scope>
    <source>
        <strain evidence="2">wild</strain>
    </source>
</reference>
<dbReference type="OrthoDB" id="6161783at2759"/>
<proteinExistence type="predicted"/>
<gene>
    <name evidence="1" type="ORF">MCOR_35120</name>
</gene>
<evidence type="ECO:0000313" key="1">
    <source>
        <dbReference type="EMBL" id="CAC5400980.1"/>
    </source>
</evidence>
<dbReference type="AlphaFoldDB" id="A0A6J8D1E5"/>
<accession>A0A6J8D1E5</accession>
<name>A0A6J8D1E5_MYTCO</name>
<dbReference type="EMBL" id="CACVKT020006353">
    <property type="protein sequence ID" value="CAC5400980.1"/>
    <property type="molecule type" value="Genomic_DNA"/>
</dbReference>
<protein>
    <submittedName>
        <fullName evidence="1">Uncharacterized protein</fullName>
    </submittedName>
</protein>